<evidence type="ECO:0000259" key="16">
    <source>
        <dbReference type="Pfam" id="PF07992"/>
    </source>
</evidence>
<evidence type="ECO:0000256" key="5">
    <source>
        <dbReference type="ARBA" id="ARBA00022827"/>
    </source>
</evidence>
<comment type="cofactor">
    <cofactor evidence="12 14">
        <name>FAD</name>
        <dbReference type="ChEBI" id="CHEBI:57692"/>
    </cofactor>
    <text evidence="12 14">Binds 1 FAD per subunit.</text>
</comment>
<feature type="binding site" evidence="12">
    <location>
        <position position="310"/>
    </location>
    <ligand>
        <name>FAD</name>
        <dbReference type="ChEBI" id="CHEBI:57692"/>
    </ligand>
</feature>
<accession>D1CC42</accession>
<reference evidence="18" key="1">
    <citation type="journal article" date="2010" name="Stand. Genomic Sci.">
        <title>Complete genome sequence of 'Thermobaculum terrenum' type strain (YNP1).</title>
        <authorList>
            <person name="Kiss H."/>
            <person name="Cleland D."/>
            <person name="Lapidus A."/>
            <person name="Lucas S."/>
            <person name="Glavina Del Rio T."/>
            <person name="Nolan M."/>
            <person name="Tice H."/>
            <person name="Han C."/>
            <person name="Goodwin L."/>
            <person name="Pitluck S."/>
            <person name="Liolios K."/>
            <person name="Ivanova N."/>
            <person name="Mavromatis K."/>
            <person name="Ovchinnikova G."/>
            <person name="Pati A."/>
            <person name="Chen A."/>
            <person name="Palaniappan K."/>
            <person name="Land M."/>
            <person name="Hauser L."/>
            <person name="Chang Y."/>
            <person name="Jeffries C."/>
            <person name="Lu M."/>
            <person name="Brettin T."/>
            <person name="Detter J."/>
            <person name="Goker M."/>
            <person name="Tindall B."/>
            <person name="Beck B."/>
            <person name="McDermott T."/>
            <person name="Woyke T."/>
            <person name="Bristow J."/>
            <person name="Eisen J."/>
            <person name="Markowitz V."/>
            <person name="Hugenholtz P."/>
            <person name="Kyrpides N."/>
            <person name="Klenk H."/>
            <person name="Cheng J."/>
        </authorList>
    </citation>
    <scope>NUCLEOTIDE SEQUENCE [LARGE SCALE GENOMIC DNA]</scope>
    <source>
        <strain evidence="18">ATCC BAA-798 / YNP1</strain>
    </source>
</reference>
<dbReference type="InterPro" id="IPR001100">
    <property type="entry name" value="Pyr_nuc-diS_OxRdtase"/>
</dbReference>
<evidence type="ECO:0000256" key="10">
    <source>
        <dbReference type="ARBA" id="ARBA00049187"/>
    </source>
</evidence>
<dbReference type="SUPFAM" id="SSF51905">
    <property type="entry name" value="FAD/NAD(P)-binding domain"/>
    <property type="match status" value="1"/>
</dbReference>
<dbReference type="GO" id="GO:0050660">
    <property type="term" value="F:flavin adenine dinucleotide binding"/>
    <property type="evidence" value="ECO:0007669"/>
    <property type="project" value="InterPro"/>
</dbReference>
<protein>
    <recommendedName>
        <fullName evidence="3 14">Dihydrolipoyl dehydrogenase</fullName>
        <ecNumber evidence="2 14">1.8.1.4</ecNumber>
    </recommendedName>
</protein>
<sequence>MSENQEFDIAIIGGGPAGYVAGIYAQQMGVRAVVIEKQYWGGTCLNVGCIPTKAMVSTVEVLKLARQGAEMGLKGDIEPDFDAIVARRDKVVKQLVSGVQGLLRSNGATQIFGEATIKTPNEIEVRTQEGTQTVRTRNILIATGSVPAKPPVEGMDLPGVVDSTGLLSLKEQPQELVIIGGGYIGIEFASIFVNLGTKVTVIEMLPRILAGYDEELTKRLQQLLQRDGVEFHLNAPVQAVEQGEGKLLVRYSENGQEKVAEGDVVLVATGRIPYTEGLGLDNLGVEMNKRAVKVDDRMQTNIPNVYAAGDVVAKMPLAHVAWTEAQVAVRNMLGKRTKMEYFAVPSCVFSVPEMASVGLTEQAAYEQGYEIKVGRFPFSANGRALGMGESQGLVKIISEADSGEILGAHILGPHASDLIAELTLAMEMGATAEDVDLTIHAHPTLPEAIQEAALATTGRAIHYIVK</sequence>
<dbReference type="InterPro" id="IPR016156">
    <property type="entry name" value="FAD/NAD-linked_Rdtase_dimer_sf"/>
</dbReference>
<dbReference type="HOGENOM" id="CLU_016755_0_3_0"/>
<evidence type="ECO:0000256" key="12">
    <source>
        <dbReference type="PIRSR" id="PIRSR000350-3"/>
    </source>
</evidence>
<evidence type="ECO:0000256" key="7">
    <source>
        <dbReference type="ARBA" id="ARBA00023027"/>
    </source>
</evidence>
<evidence type="ECO:0000313" key="17">
    <source>
        <dbReference type="EMBL" id="ACZ42357.1"/>
    </source>
</evidence>
<dbReference type="SUPFAM" id="SSF55424">
    <property type="entry name" value="FAD/NAD-linked reductases, dimerisation (C-terminal) domain"/>
    <property type="match status" value="1"/>
</dbReference>
<evidence type="ECO:0000256" key="4">
    <source>
        <dbReference type="ARBA" id="ARBA00022630"/>
    </source>
</evidence>
<gene>
    <name evidence="17" type="ordered locus">Tter_1451</name>
</gene>
<dbReference type="Gene3D" id="3.50.50.60">
    <property type="entry name" value="FAD/NAD(P)-binding domain"/>
    <property type="match status" value="2"/>
</dbReference>
<name>D1CC42_THET1</name>
<dbReference type="Proteomes" id="UP000000323">
    <property type="component" value="Chromosome 1"/>
</dbReference>
<dbReference type="AlphaFoldDB" id="D1CC42"/>
<comment type="catalytic activity">
    <reaction evidence="10 14">
        <text>N(6)-[(R)-dihydrolipoyl]-L-lysyl-[protein] + NAD(+) = N(6)-[(R)-lipoyl]-L-lysyl-[protein] + NADH + H(+)</text>
        <dbReference type="Rhea" id="RHEA:15045"/>
        <dbReference type="Rhea" id="RHEA-COMP:10474"/>
        <dbReference type="Rhea" id="RHEA-COMP:10475"/>
        <dbReference type="ChEBI" id="CHEBI:15378"/>
        <dbReference type="ChEBI" id="CHEBI:57540"/>
        <dbReference type="ChEBI" id="CHEBI:57945"/>
        <dbReference type="ChEBI" id="CHEBI:83099"/>
        <dbReference type="ChEBI" id="CHEBI:83100"/>
        <dbReference type="EC" id="1.8.1.4"/>
    </reaction>
</comment>
<dbReference type="PIRSF" id="PIRSF000350">
    <property type="entry name" value="Mercury_reductase_MerA"/>
    <property type="match status" value="1"/>
</dbReference>
<dbReference type="PRINTS" id="PR00368">
    <property type="entry name" value="FADPNR"/>
</dbReference>
<keyword evidence="8" id="KW-1015">Disulfide bond</keyword>
<evidence type="ECO:0000256" key="14">
    <source>
        <dbReference type="RuleBase" id="RU003692"/>
    </source>
</evidence>
<keyword evidence="12" id="KW-0547">Nucleotide-binding</keyword>
<keyword evidence="6 14" id="KW-0560">Oxidoreductase</keyword>
<dbReference type="KEGG" id="ttr:Tter_1451"/>
<dbReference type="Pfam" id="PF07992">
    <property type="entry name" value="Pyr_redox_2"/>
    <property type="match status" value="1"/>
</dbReference>
<keyword evidence="9 14" id="KW-0676">Redox-active center</keyword>
<feature type="domain" description="FAD/NAD(P)-binding" evidence="16">
    <location>
        <begin position="7"/>
        <end position="325"/>
    </location>
</feature>
<dbReference type="PANTHER" id="PTHR22912:SF151">
    <property type="entry name" value="DIHYDROLIPOYL DEHYDROGENASE, MITOCHONDRIAL"/>
    <property type="match status" value="1"/>
</dbReference>
<feature type="domain" description="Pyridine nucleotide-disulphide oxidoreductase dimerisation" evidence="15">
    <location>
        <begin position="344"/>
        <end position="453"/>
    </location>
</feature>
<proteinExistence type="inferred from homology"/>
<dbReference type="FunFam" id="3.30.390.30:FF:000001">
    <property type="entry name" value="Dihydrolipoyl dehydrogenase"/>
    <property type="match status" value="1"/>
</dbReference>
<dbReference type="GO" id="GO:0005737">
    <property type="term" value="C:cytoplasm"/>
    <property type="evidence" value="ECO:0007669"/>
    <property type="project" value="UniProtKB-ARBA"/>
</dbReference>
<evidence type="ECO:0000256" key="8">
    <source>
        <dbReference type="ARBA" id="ARBA00023157"/>
    </source>
</evidence>
<dbReference type="GO" id="GO:0006103">
    <property type="term" value="P:2-oxoglutarate metabolic process"/>
    <property type="evidence" value="ECO:0007669"/>
    <property type="project" value="TreeGrafter"/>
</dbReference>
<dbReference type="InterPro" id="IPR004099">
    <property type="entry name" value="Pyr_nucl-diS_OxRdtase_dimer"/>
</dbReference>
<dbReference type="GO" id="GO:0004148">
    <property type="term" value="F:dihydrolipoyl dehydrogenase (NADH) activity"/>
    <property type="evidence" value="ECO:0007669"/>
    <property type="project" value="UniProtKB-EC"/>
</dbReference>
<feature type="binding site" evidence="12">
    <location>
        <position position="270"/>
    </location>
    <ligand>
        <name>NAD(+)</name>
        <dbReference type="ChEBI" id="CHEBI:57540"/>
    </ligand>
</feature>
<evidence type="ECO:0000259" key="15">
    <source>
        <dbReference type="Pfam" id="PF02852"/>
    </source>
</evidence>
<dbReference type="InterPro" id="IPR006258">
    <property type="entry name" value="Lipoamide_DH"/>
</dbReference>
<evidence type="ECO:0000256" key="13">
    <source>
        <dbReference type="PIRSR" id="PIRSR000350-4"/>
    </source>
</evidence>
<comment type="similarity">
    <text evidence="1 14">Belongs to the class-I pyridine nucleotide-disulfide oxidoreductase family.</text>
</comment>
<comment type="miscellaneous">
    <text evidence="14">The active site is a redox-active disulfide bond.</text>
</comment>
<feature type="binding site" evidence="12">
    <location>
        <position position="53"/>
    </location>
    <ligand>
        <name>FAD</name>
        <dbReference type="ChEBI" id="CHEBI:57692"/>
    </ligand>
</feature>
<dbReference type="Pfam" id="PF02852">
    <property type="entry name" value="Pyr_redox_dim"/>
    <property type="match status" value="1"/>
</dbReference>
<feature type="active site" description="Proton acceptor" evidence="11">
    <location>
        <position position="442"/>
    </location>
</feature>
<dbReference type="PRINTS" id="PR00411">
    <property type="entry name" value="PNDRDTASEI"/>
</dbReference>
<dbReference type="InterPro" id="IPR050151">
    <property type="entry name" value="Class-I_Pyr_Nuc-Dis_Oxidored"/>
</dbReference>
<feature type="disulfide bond" description="Redox-active" evidence="13">
    <location>
        <begin position="44"/>
        <end position="49"/>
    </location>
</feature>
<keyword evidence="7 12" id="KW-0520">NAD</keyword>
<dbReference type="InterPro" id="IPR012999">
    <property type="entry name" value="Pyr_OxRdtase_I_AS"/>
</dbReference>
<evidence type="ECO:0000313" key="18">
    <source>
        <dbReference type="Proteomes" id="UP000000323"/>
    </source>
</evidence>
<keyword evidence="4 14" id="KW-0285">Flavoprotein</keyword>
<dbReference type="STRING" id="525904.Tter_1451"/>
<dbReference type="PROSITE" id="PS00076">
    <property type="entry name" value="PYRIDINE_REDOX_1"/>
    <property type="match status" value="1"/>
</dbReference>
<evidence type="ECO:0000256" key="1">
    <source>
        <dbReference type="ARBA" id="ARBA00007532"/>
    </source>
</evidence>
<evidence type="ECO:0000256" key="2">
    <source>
        <dbReference type="ARBA" id="ARBA00012608"/>
    </source>
</evidence>
<dbReference type="InterPro" id="IPR023753">
    <property type="entry name" value="FAD/NAD-binding_dom"/>
</dbReference>
<dbReference type="InterPro" id="IPR036188">
    <property type="entry name" value="FAD/NAD-bd_sf"/>
</dbReference>
<organism evidence="17 18">
    <name type="scientific">Thermobaculum terrenum (strain ATCC BAA-798 / CCMEE 7001 / YNP1)</name>
    <dbReference type="NCBI Taxonomy" id="525904"/>
    <lineage>
        <taxon>Bacteria</taxon>
        <taxon>Bacillati</taxon>
        <taxon>Chloroflexota</taxon>
        <taxon>Chloroflexia</taxon>
        <taxon>Candidatus Thermobaculales</taxon>
        <taxon>Candidatus Thermobaculaceae</taxon>
        <taxon>Thermobaculum</taxon>
    </lineage>
</organism>
<dbReference type="EMBL" id="CP001825">
    <property type="protein sequence ID" value="ACZ42357.1"/>
    <property type="molecule type" value="Genomic_DNA"/>
</dbReference>
<evidence type="ECO:0000256" key="3">
    <source>
        <dbReference type="ARBA" id="ARBA00016961"/>
    </source>
</evidence>
<dbReference type="OrthoDB" id="9807946at2"/>
<evidence type="ECO:0000256" key="9">
    <source>
        <dbReference type="ARBA" id="ARBA00023284"/>
    </source>
</evidence>
<feature type="binding site" evidence="12">
    <location>
        <begin position="143"/>
        <end position="145"/>
    </location>
    <ligand>
        <name>FAD</name>
        <dbReference type="ChEBI" id="CHEBI:57692"/>
    </ligand>
</feature>
<dbReference type="eggNOG" id="COG1249">
    <property type="taxonomic scope" value="Bacteria"/>
</dbReference>
<dbReference type="NCBIfam" id="TIGR01350">
    <property type="entry name" value="lipoamide_DH"/>
    <property type="match status" value="1"/>
</dbReference>
<keyword evidence="5 12" id="KW-0274">FAD</keyword>
<dbReference type="EC" id="1.8.1.4" evidence="2 14"/>
<feature type="binding site" evidence="12">
    <location>
        <position position="203"/>
    </location>
    <ligand>
        <name>NAD(+)</name>
        <dbReference type="ChEBI" id="CHEBI:57540"/>
    </ligand>
</feature>
<evidence type="ECO:0000256" key="11">
    <source>
        <dbReference type="PIRSR" id="PIRSR000350-2"/>
    </source>
</evidence>
<dbReference type="PANTHER" id="PTHR22912">
    <property type="entry name" value="DISULFIDE OXIDOREDUCTASE"/>
    <property type="match status" value="1"/>
</dbReference>
<dbReference type="Gene3D" id="3.30.390.30">
    <property type="match status" value="1"/>
</dbReference>
<feature type="binding site" evidence="12">
    <location>
        <begin position="180"/>
        <end position="187"/>
    </location>
    <ligand>
        <name>NAD(+)</name>
        <dbReference type="ChEBI" id="CHEBI:57540"/>
    </ligand>
</feature>
<evidence type="ECO:0000256" key="6">
    <source>
        <dbReference type="ARBA" id="ARBA00023002"/>
    </source>
</evidence>
<dbReference type="RefSeq" id="WP_012875392.1">
    <property type="nucleotide sequence ID" value="NC_013525.1"/>
</dbReference>
<keyword evidence="18" id="KW-1185">Reference proteome</keyword>